<dbReference type="InterPro" id="IPR011014">
    <property type="entry name" value="MscS_channel_TM-2"/>
</dbReference>
<evidence type="ECO:0000256" key="6">
    <source>
        <dbReference type="ARBA" id="ARBA00023136"/>
    </source>
</evidence>
<dbReference type="PANTHER" id="PTHR30347">
    <property type="entry name" value="POTASSIUM CHANNEL RELATED"/>
    <property type="match status" value="1"/>
</dbReference>
<keyword evidence="6 7" id="KW-0472">Membrane</keyword>
<evidence type="ECO:0000256" key="3">
    <source>
        <dbReference type="ARBA" id="ARBA00022475"/>
    </source>
</evidence>
<keyword evidence="11" id="KW-1185">Reference proteome</keyword>
<keyword evidence="4 7" id="KW-0812">Transmembrane</keyword>
<feature type="transmembrane region" description="Helical" evidence="7">
    <location>
        <begin position="208"/>
        <end position="228"/>
    </location>
</feature>
<dbReference type="SUPFAM" id="SSF50182">
    <property type="entry name" value="Sm-like ribonucleoproteins"/>
    <property type="match status" value="1"/>
</dbReference>
<feature type="transmembrane region" description="Helical" evidence="7">
    <location>
        <begin position="234"/>
        <end position="254"/>
    </location>
</feature>
<evidence type="ECO:0000256" key="5">
    <source>
        <dbReference type="ARBA" id="ARBA00022989"/>
    </source>
</evidence>
<protein>
    <submittedName>
        <fullName evidence="10">Mechanosensitive ion channel</fullName>
    </submittedName>
</protein>
<keyword evidence="3" id="KW-1003">Cell membrane</keyword>
<dbReference type="SUPFAM" id="SSF82861">
    <property type="entry name" value="Mechanosensitive channel protein MscS (YggB), transmembrane region"/>
    <property type="match status" value="1"/>
</dbReference>
<gene>
    <name evidence="10" type="ORF">SAMN06265379_101454</name>
</gene>
<dbReference type="AlphaFoldDB" id="A0A521AW14"/>
<dbReference type="PANTHER" id="PTHR30347:SF1">
    <property type="entry name" value="MECHANOSENSITIVE CHANNEL MSCK"/>
    <property type="match status" value="1"/>
</dbReference>
<evidence type="ECO:0000259" key="8">
    <source>
        <dbReference type="Pfam" id="PF00924"/>
    </source>
</evidence>
<dbReference type="GO" id="GO:0008381">
    <property type="term" value="F:mechanosensitive monoatomic ion channel activity"/>
    <property type="evidence" value="ECO:0007669"/>
    <property type="project" value="UniProtKB-ARBA"/>
</dbReference>
<feature type="transmembrane region" description="Helical" evidence="7">
    <location>
        <begin position="165"/>
        <end position="187"/>
    </location>
</feature>
<keyword evidence="5 7" id="KW-1133">Transmembrane helix</keyword>
<evidence type="ECO:0000313" key="10">
    <source>
        <dbReference type="EMBL" id="SMO39026.1"/>
    </source>
</evidence>
<dbReference type="Pfam" id="PF00924">
    <property type="entry name" value="MS_channel_2nd"/>
    <property type="match status" value="1"/>
</dbReference>
<dbReference type="OrthoDB" id="9809206at2"/>
<feature type="transmembrane region" description="Helical" evidence="7">
    <location>
        <begin position="126"/>
        <end position="145"/>
    </location>
</feature>
<evidence type="ECO:0000256" key="1">
    <source>
        <dbReference type="ARBA" id="ARBA00004651"/>
    </source>
</evidence>
<organism evidence="10 11">
    <name type="scientific">Saccharicrinis carchari</name>
    <dbReference type="NCBI Taxonomy" id="1168039"/>
    <lineage>
        <taxon>Bacteria</taxon>
        <taxon>Pseudomonadati</taxon>
        <taxon>Bacteroidota</taxon>
        <taxon>Bacteroidia</taxon>
        <taxon>Marinilabiliales</taxon>
        <taxon>Marinilabiliaceae</taxon>
        <taxon>Saccharicrinis</taxon>
    </lineage>
</organism>
<evidence type="ECO:0000256" key="7">
    <source>
        <dbReference type="SAM" id="Phobius"/>
    </source>
</evidence>
<dbReference type="GO" id="GO:0005886">
    <property type="term" value="C:plasma membrane"/>
    <property type="evidence" value="ECO:0007669"/>
    <property type="project" value="UniProtKB-SubCell"/>
</dbReference>
<proteinExistence type="inferred from homology"/>
<dbReference type="Gene3D" id="2.30.30.60">
    <property type="match status" value="1"/>
</dbReference>
<name>A0A521AW14_SACCC</name>
<accession>A0A521AW14</accession>
<dbReference type="EMBL" id="FXTB01000001">
    <property type="protein sequence ID" value="SMO39026.1"/>
    <property type="molecule type" value="Genomic_DNA"/>
</dbReference>
<feature type="transmembrane region" description="Helical" evidence="7">
    <location>
        <begin position="6"/>
        <end position="26"/>
    </location>
</feature>
<feature type="domain" description="Mechanosensitive ion channel MscS" evidence="8">
    <location>
        <begin position="253"/>
        <end position="319"/>
    </location>
</feature>
<sequence>MQFTTILYIVLILMFNAGIIWGSILLRKKYTEGIKAQLLRAVLFIVIIAIVVFSIDMVFRIFNVNLIDTIDVELFRIGANIPITGFLLAFLFFTFSFLIIINRFLSKAFTQSKGINSIPKKMTTVARRWVSFLAFLILMRGIIGFTDHSFQFFTISLFSIQNVQITIGKILQVMFIAYSVHTAIMVLEVFFDRRIYQTGIDAGKGHTVFLIVKYFAWVIAVTVIIGSLGIKVTVLLAGSAALFVGLGFGVQSLFNDFVSGLMILFEGTIRVNDVVELENGIVGKVQEIGLRTSKVLNRDSIIIIIPNNNFVGKNVINWTYNEHKTRFKVNVGVAYGSDVRLVEKLLIESVLEHEKVHKHPQPVVFFNDFGESALEFSVFFWSEESFWVERVRSDIRFNIYDKFNANNIQIPFPQRDVHLRSGFESLQHK</sequence>
<evidence type="ECO:0000256" key="2">
    <source>
        <dbReference type="ARBA" id="ARBA00008017"/>
    </source>
</evidence>
<dbReference type="Proteomes" id="UP000319040">
    <property type="component" value="Unassembled WGS sequence"/>
</dbReference>
<feature type="transmembrane region" description="Helical" evidence="7">
    <location>
        <begin position="38"/>
        <end position="62"/>
    </location>
</feature>
<dbReference type="InterPro" id="IPR011066">
    <property type="entry name" value="MscS_channel_C_sf"/>
</dbReference>
<dbReference type="Pfam" id="PF21082">
    <property type="entry name" value="MS_channel_3rd"/>
    <property type="match status" value="1"/>
</dbReference>
<feature type="transmembrane region" description="Helical" evidence="7">
    <location>
        <begin position="82"/>
        <end position="105"/>
    </location>
</feature>
<dbReference type="RefSeq" id="WP_142531829.1">
    <property type="nucleotide sequence ID" value="NZ_FXTB01000001.1"/>
</dbReference>
<reference evidence="10 11" key="1">
    <citation type="submission" date="2017-05" db="EMBL/GenBank/DDBJ databases">
        <authorList>
            <person name="Varghese N."/>
            <person name="Submissions S."/>
        </authorList>
    </citation>
    <scope>NUCLEOTIDE SEQUENCE [LARGE SCALE GENOMIC DNA]</scope>
    <source>
        <strain evidence="10 11">DSM 27040</strain>
    </source>
</reference>
<evidence type="ECO:0000256" key="4">
    <source>
        <dbReference type="ARBA" id="ARBA00022692"/>
    </source>
</evidence>
<dbReference type="Gene3D" id="1.10.287.1260">
    <property type="match status" value="1"/>
</dbReference>
<dbReference type="InterPro" id="IPR052702">
    <property type="entry name" value="MscS-like_channel"/>
</dbReference>
<dbReference type="SUPFAM" id="SSF82689">
    <property type="entry name" value="Mechanosensitive channel protein MscS (YggB), C-terminal domain"/>
    <property type="match status" value="1"/>
</dbReference>
<evidence type="ECO:0000259" key="9">
    <source>
        <dbReference type="Pfam" id="PF21082"/>
    </source>
</evidence>
<dbReference type="InterPro" id="IPR023408">
    <property type="entry name" value="MscS_beta-dom_sf"/>
</dbReference>
<dbReference type="InterPro" id="IPR049278">
    <property type="entry name" value="MS_channel_C"/>
</dbReference>
<dbReference type="InterPro" id="IPR006685">
    <property type="entry name" value="MscS_channel_2nd"/>
</dbReference>
<feature type="domain" description="Mechanosensitive ion channel MscS C-terminal" evidence="9">
    <location>
        <begin position="328"/>
        <end position="410"/>
    </location>
</feature>
<comment type="subcellular location">
    <subcellularLocation>
        <location evidence="1">Cell membrane</location>
        <topology evidence="1">Multi-pass membrane protein</topology>
    </subcellularLocation>
</comment>
<dbReference type="Gene3D" id="3.30.70.100">
    <property type="match status" value="1"/>
</dbReference>
<evidence type="ECO:0000313" key="11">
    <source>
        <dbReference type="Proteomes" id="UP000319040"/>
    </source>
</evidence>
<dbReference type="InterPro" id="IPR010920">
    <property type="entry name" value="LSM_dom_sf"/>
</dbReference>
<comment type="similarity">
    <text evidence="2">Belongs to the MscS (TC 1.A.23) family.</text>
</comment>